<organism evidence="1 2">
    <name type="scientific">Stenotrophomonas mori</name>
    <dbReference type="NCBI Taxonomy" id="2871096"/>
    <lineage>
        <taxon>Bacteria</taxon>
        <taxon>Pseudomonadati</taxon>
        <taxon>Pseudomonadota</taxon>
        <taxon>Gammaproteobacteria</taxon>
        <taxon>Lysobacterales</taxon>
        <taxon>Lysobacteraceae</taxon>
        <taxon>Stenotrophomonas</taxon>
    </lineage>
</organism>
<evidence type="ECO:0000313" key="1">
    <source>
        <dbReference type="EMBL" id="MCL7713783.1"/>
    </source>
</evidence>
<accession>A0ABT0SEQ1</accession>
<dbReference type="Proteomes" id="UP001431235">
    <property type="component" value="Unassembled WGS sequence"/>
</dbReference>
<keyword evidence="2" id="KW-1185">Reference proteome</keyword>
<gene>
    <name evidence="1" type="ORF">K5L01_03785</name>
</gene>
<reference evidence="1 2" key="1">
    <citation type="submission" date="2021-08" db="EMBL/GenBank/DDBJ databases">
        <title>Novel members of of the genus Stenotrophomonas from differernt environment.</title>
        <authorList>
            <person name="Deng Y."/>
        </authorList>
    </citation>
    <scope>NUCLEOTIDE SEQUENCE [LARGE SCALE GENOMIC DNA]</scope>
    <source>
        <strain evidence="1 2">CPCC 101365</strain>
    </source>
</reference>
<comment type="caution">
    <text evidence="1">The sequence shown here is derived from an EMBL/GenBank/DDBJ whole genome shotgun (WGS) entry which is preliminary data.</text>
</comment>
<dbReference type="EMBL" id="JAIKTS010000001">
    <property type="protein sequence ID" value="MCL7713783.1"/>
    <property type="molecule type" value="Genomic_DNA"/>
</dbReference>
<dbReference type="RefSeq" id="WP_250062078.1">
    <property type="nucleotide sequence ID" value="NZ_JAIKTS010000001.1"/>
</dbReference>
<dbReference type="Gene3D" id="3.60.10.10">
    <property type="entry name" value="Endonuclease/exonuclease/phosphatase"/>
    <property type="match status" value="1"/>
</dbReference>
<sequence length="256" mass="27750">MADPVVPVLKVASLRLPPDAAQWRQQRERILERLADLRPDVIAVQDVQQSAERPNPACWLARRLSYSCDFITADPPSHALRRGNALLAGLDVLEDGITLLHGRGVATAAGMQRARLDRKAVNIYIVRIVTGDGNDGMRAQQAADLQAWIGATDAGEPSLIVGEFSAPTEELVRQLPGFQPARRNPSSRRERPAMAAALRAHGLDVLYQVRNFADVAQQSMELPAAAAGRAPERFGVMTTLSLIEPPPADPAGTLKH</sequence>
<keyword evidence="1" id="KW-0540">Nuclease</keyword>
<evidence type="ECO:0000313" key="2">
    <source>
        <dbReference type="Proteomes" id="UP001431235"/>
    </source>
</evidence>
<keyword evidence="1" id="KW-0255">Endonuclease</keyword>
<protein>
    <submittedName>
        <fullName evidence="1">Endonuclease/exonuclease/phosphatase family protein</fullName>
    </submittedName>
</protein>
<proteinExistence type="predicted"/>
<name>A0ABT0SEQ1_9GAMM</name>
<dbReference type="SUPFAM" id="SSF56219">
    <property type="entry name" value="DNase I-like"/>
    <property type="match status" value="1"/>
</dbReference>
<dbReference type="GO" id="GO:0004519">
    <property type="term" value="F:endonuclease activity"/>
    <property type="evidence" value="ECO:0007669"/>
    <property type="project" value="UniProtKB-KW"/>
</dbReference>
<dbReference type="InterPro" id="IPR036691">
    <property type="entry name" value="Endo/exonu/phosph_ase_sf"/>
</dbReference>
<keyword evidence="1" id="KW-0378">Hydrolase</keyword>